<proteinExistence type="predicted"/>
<comment type="caution">
    <text evidence="1">The sequence shown here is derived from an EMBL/GenBank/DDBJ whole genome shotgun (WGS) entry which is preliminary data.</text>
</comment>
<dbReference type="Proteomes" id="UP000284403">
    <property type="component" value="Unassembled WGS sequence"/>
</dbReference>
<dbReference type="OrthoDB" id="241992at2759"/>
<sequence>MQALHRAGDGQPLPLTPVDAIRVQRELKRRGGGTVAAERHGRMFASQYASPLQMLRWSTAVRGPPASRCGAEEQWRQSNTTSSHSLLSVPYYRAEPCACRQKRRGVASLLLAEGAKPPPFPSNAARLENDVALGLAASLWHSGNVVGQCNDRLAHLLVLSSTVVQWARSAAQSGAEPHVPLELREALMAVIEHLVRLECVVARAMLLTSEEEKKEKPLRRQELSENHFSRPTGATRMSPGALAVAVKGAARVLKGLVEPATLATAAVAPTWQYSLVRTAADVPNRYDILDAVAEVLRPCRRLTVRRTFCAVARHLALEVMQEAGEGKFGTRGGAAALRILQHINTRPGCLTTEERVAGQRLLALLERKERRLAALLPPDVSDEATLPTRELMQEVRLFCAAPA</sequence>
<dbReference type="RefSeq" id="XP_029230479.1">
    <property type="nucleotide sequence ID" value="XM_029369384.1"/>
</dbReference>
<dbReference type="GeneID" id="40316069"/>
<gene>
    <name evidence="1" type="ORF">Tco025E_02458</name>
</gene>
<accession>A0A422Q3E8</accession>
<dbReference type="EMBL" id="MKKU01000099">
    <property type="protein sequence ID" value="RNF24488.1"/>
    <property type="molecule type" value="Genomic_DNA"/>
</dbReference>
<dbReference type="AlphaFoldDB" id="A0A422Q3E8"/>
<name>A0A422Q3E8_9TRYP</name>
<evidence type="ECO:0000313" key="2">
    <source>
        <dbReference type="Proteomes" id="UP000284403"/>
    </source>
</evidence>
<keyword evidence="2" id="KW-1185">Reference proteome</keyword>
<organism evidence="1 2">
    <name type="scientific">Trypanosoma conorhini</name>
    <dbReference type="NCBI Taxonomy" id="83891"/>
    <lineage>
        <taxon>Eukaryota</taxon>
        <taxon>Discoba</taxon>
        <taxon>Euglenozoa</taxon>
        <taxon>Kinetoplastea</taxon>
        <taxon>Metakinetoplastina</taxon>
        <taxon>Trypanosomatida</taxon>
        <taxon>Trypanosomatidae</taxon>
        <taxon>Trypanosoma</taxon>
    </lineage>
</organism>
<reference evidence="1 2" key="1">
    <citation type="journal article" date="2018" name="BMC Genomics">
        <title>Genomic comparison of Trypanosoma conorhini and Trypanosoma rangeli to Trypanosoma cruzi strains of high and low virulence.</title>
        <authorList>
            <person name="Bradwell K.R."/>
            <person name="Koparde V.N."/>
            <person name="Matveyev A.V."/>
            <person name="Serrano M.G."/>
            <person name="Alves J.M."/>
            <person name="Parikh H."/>
            <person name="Huang B."/>
            <person name="Lee V."/>
            <person name="Espinosa-Alvarez O."/>
            <person name="Ortiz P.A."/>
            <person name="Costa-Martins A.G."/>
            <person name="Teixeira M.M."/>
            <person name="Buck G.A."/>
        </authorList>
    </citation>
    <scope>NUCLEOTIDE SEQUENCE [LARGE SCALE GENOMIC DNA]</scope>
    <source>
        <strain evidence="1 2">025E</strain>
    </source>
</reference>
<evidence type="ECO:0000313" key="1">
    <source>
        <dbReference type="EMBL" id="RNF24488.1"/>
    </source>
</evidence>
<protein>
    <submittedName>
        <fullName evidence="1">Uncharacterized protein</fullName>
    </submittedName>
</protein>